<evidence type="ECO:0000313" key="1">
    <source>
        <dbReference type="EMBL" id="CAB90376.1"/>
    </source>
</evidence>
<keyword evidence="1" id="KW-0496">Mitochondrion</keyword>
<reference evidence="1" key="3">
    <citation type="journal article" date="2000" name="Gene">
        <title>DNA sequence analysis of the complete mitochondrial genome of the green alga Scenedesmus obliquus: evidence for UAG being a leucine and UCA being a non-sense codon.</title>
        <authorList>
            <person name="Kueck U."/>
            <person name="Jekosch K."/>
            <person name="Holzamer P."/>
        </authorList>
    </citation>
    <scope>NUCLEOTIDE SEQUENCE</scope>
    <source>
        <strain evidence="1">KS3-2</strain>
    </source>
</reference>
<gene>
    <name evidence="1" type="primary">orf367</name>
</gene>
<accession>Q9MD30</accession>
<reference evidence="1" key="2">
    <citation type="journal article" date="1991" name="Curr. Genet.">
        <title>The group IIB intron from the green alga Scenedesmus obliquus mitochondrion: molecular characterization of the in vitro splicing products.</title>
        <authorList>
            <person name="Winkler M."/>
            <person name="Kueck U."/>
        </authorList>
    </citation>
    <scope>NUCLEOTIDE SEQUENCE</scope>
    <source>
        <strain evidence="1">KS3-2</strain>
    </source>
</reference>
<reference evidence="1" key="1">
    <citation type="journal article" date="1990" name="Nucleic Acids Res.">
        <title>A self-splicing group II intron in the mitochondrial large subunit rRNA (LSUrRNA) gene of the eukaryotic alga Scenedesmus obliquus.</title>
        <authorList>
            <person name="Kueck U."/>
            <person name="Godehardt I."/>
            <person name="Schmidt U."/>
        </authorList>
    </citation>
    <scope>NUCLEOTIDE SEQUENCE</scope>
    <source>
        <strain evidence="1">KS3-2</strain>
    </source>
</reference>
<dbReference type="GeneID" id="802061"/>
<organism evidence="1">
    <name type="scientific">Tetradesmus obliquus</name>
    <name type="common">Green alga</name>
    <name type="synonym">Acutodesmus obliquus</name>
    <dbReference type="NCBI Taxonomy" id="3088"/>
    <lineage>
        <taxon>Eukaryota</taxon>
        <taxon>Viridiplantae</taxon>
        <taxon>Chlorophyta</taxon>
        <taxon>core chlorophytes</taxon>
        <taxon>Chlorophyceae</taxon>
        <taxon>CS clade</taxon>
        <taxon>Sphaeropleales</taxon>
        <taxon>Scenedesmaceae</taxon>
        <taxon>Tetradesmus</taxon>
    </lineage>
</organism>
<sequence length="367" mass="42458">MSVKNKKLSASKYKGRGLLLYQNLWHRSKLTKKGAKLSKYKVKVHSTEIGRPISKYRMLKTLHIFAGFSKENQRFWVRQKANREGPLHFDVYTKGNLKKYGFKSISSSGLFAKPKELFFDKVKKVGEKPKRTFLSRNFMPSPMFHKGKSLLDKKNLRLMVKRLWFFDTAAPIPGVSSLKKKKRLLSTKLRAFKTLQSWIEIYNKKQMKAFFGSRKNGRFSKNWNAVQLTESMYQSNFRKSAFTYNRRQRNSLALSGQAILNGAFIQKLRFVNVRGDLTNTKNVGPTLKILMNFYAPKKAFFSYNKKQESLSNYVFGVFCYAKNTCGLPLVLTNQSATPTRATRFCSNEQKGAALLFKEQKVFLPFAL</sequence>
<geneLocation type="mitochondrion" evidence="1"/>
<dbReference type="AlphaFoldDB" id="Q9MD30"/>
<dbReference type="RefSeq" id="NP_057991.1">
    <property type="nucleotide sequence ID" value="NC_002254.1"/>
</dbReference>
<dbReference type="EMBL" id="X17375">
    <property type="protein sequence ID" value="CAB90376.1"/>
    <property type="molecule type" value="Genomic_DNA"/>
</dbReference>
<proteinExistence type="predicted"/>
<protein>
    <submittedName>
        <fullName evidence="1">ORF367</fullName>
    </submittedName>
</protein>
<name>Q9MD30_TETOB</name>